<feature type="region of interest" description="Disordered" evidence="1">
    <location>
        <begin position="16"/>
        <end position="86"/>
    </location>
</feature>
<reference evidence="2" key="1">
    <citation type="submission" date="2021-02" db="EMBL/GenBank/DDBJ databases">
        <authorList>
            <person name="Dougan E. K."/>
            <person name="Rhodes N."/>
            <person name="Thang M."/>
            <person name="Chan C."/>
        </authorList>
    </citation>
    <scope>NUCLEOTIDE SEQUENCE</scope>
</reference>
<feature type="compositionally biased region" description="Low complexity" evidence="1">
    <location>
        <begin position="278"/>
        <end position="288"/>
    </location>
</feature>
<evidence type="ECO:0000256" key="1">
    <source>
        <dbReference type="SAM" id="MobiDB-lite"/>
    </source>
</evidence>
<dbReference type="AlphaFoldDB" id="A0A813H5Z4"/>
<protein>
    <submittedName>
        <fullName evidence="2">Uncharacterized protein</fullName>
    </submittedName>
</protein>
<gene>
    <name evidence="2" type="ORF">PGLA1383_LOCUS49172</name>
</gene>
<dbReference type="EMBL" id="CAJNNV010030692">
    <property type="protein sequence ID" value="CAE8633256.1"/>
    <property type="molecule type" value="Genomic_DNA"/>
</dbReference>
<keyword evidence="3" id="KW-1185">Reference proteome</keyword>
<feature type="region of interest" description="Disordered" evidence="1">
    <location>
        <begin position="272"/>
        <end position="300"/>
    </location>
</feature>
<proteinExistence type="predicted"/>
<dbReference type="Proteomes" id="UP000654075">
    <property type="component" value="Unassembled WGS sequence"/>
</dbReference>
<evidence type="ECO:0000313" key="3">
    <source>
        <dbReference type="Proteomes" id="UP000654075"/>
    </source>
</evidence>
<feature type="compositionally biased region" description="Polar residues" evidence="1">
    <location>
        <begin position="44"/>
        <end position="54"/>
    </location>
</feature>
<organism evidence="2 3">
    <name type="scientific">Polarella glacialis</name>
    <name type="common">Dinoflagellate</name>
    <dbReference type="NCBI Taxonomy" id="89957"/>
    <lineage>
        <taxon>Eukaryota</taxon>
        <taxon>Sar</taxon>
        <taxon>Alveolata</taxon>
        <taxon>Dinophyceae</taxon>
        <taxon>Suessiales</taxon>
        <taxon>Suessiaceae</taxon>
        <taxon>Polarella</taxon>
    </lineage>
</organism>
<comment type="caution">
    <text evidence="2">The sequence shown here is derived from an EMBL/GenBank/DDBJ whole genome shotgun (WGS) entry which is preliminary data.</text>
</comment>
<feature type="non-terminal residue" evidence="2">
    <location>
        <position position="335"/>
    </location>
</feature>
<sequence length="335" mass="36539">RAQTCRLPSCGTADRLERSRVEMGGGKGSKGGGGWGYSGPSVFTKLQQPASQSKGAGKGWSSWKEEKPSWKQPWEPPSGPPSVSQVTLTKESQLLDAGYPAQLEEDLGILGVFLPFRGLICFCQLVSNEAKTALLAQYVCSAFQSDLAGCNKAVVVQVNRIFEGKGPMACRSEEVELLVADQFSRSAVQICVPAQCPNIDVEAVLLRGWQKTGFRLALLANSSARGRIPYSNINNINKINNINNNDNNDNAGQSKEDAQSWLKLLITRENLAAPPQQPQQQQQQQQQEQQRRRYTWTPRSPPALVPVVGVCVEGPSYRLQGAVLKNMASSLLGLE</sequence>
<name>A0A813H5Z4_POLGL</name>
<evidence type="ECO:0000313" key="2">
    <source>
        <dbReference type="EMBL" id="CAE8633256.1"/>
    </source>
</evidence>
<feature type="non-terminal residue" evidence="2">
    <location>
        <position position="1"/>
    </location>
</feature>
<accession>A0A813H5Z4</accession>
<feature type="compositionally biased region" description="Gly residues" evidence="1">
    <location>
        <begin position="23"/>
        <end position="37"/>
    </location>
</feature>